<dbReference type="Proteomes" id="UP001381693">
    <property type="component" value="Unassembled WGS sequence"/>
</dbReference>
<feature type="compositionally biased region" description="Polar residues" evidence="1">
    <location>
        <begin position="121"/>
        <end position="138"/>
    </location>
</feature>
<reference evidence="2 3" key="1">
    <citation type="submission" date="2023-11" db="EMBL/GenBank/DDBJ databases">
        <title>Halocaridina rubra genome assembly.</title>
        <authorList>
            <person name="Smith C."/>
        </authorList>
    </citation>
    <scope>NUCLEOTIDE SEQUENCE [LARGE SCALE GENOMIC DNA]</scope>
    <source>
        <strain evidence="2">EP-1</strain>
        <tissue evidence="2">Whole</tissue>
    </source>
</reference>
<feature type="region of interest" description="Disordered" evidence="1">
    <location>
        <begin position="578"/>
        <end position="602"/>
    </location>
</feature>
<feature type="compositionally biased region" description="Polar residues" evidence="1">
    <location>
        <begin position="273"/>
        <end position="284"/>
    </location>
</feature>
<feature type="compositionally biased region" description="Polar residues" evidence="1">
    <location>
        <begin position="1083"/>
        <end position="1103"/>
    </location>
</feature>
<feature type="region of interest" description="Disordered" evidence="1">
    <location>
        <begin position="329"/>
        <end position="363"/>
    </location>
</feature>
<feature type="region of interest" description="Disordered" evidence="1">
    <location>
        <begin position="1926"/>
        <end position="2098"/>
    </location>
</feature>
<feature type="compositionally biased region" description="Polar residues" evidence="1">
    <location>
        <begin position="2027"/>
        <end position="2043"/>
    </location>
</feature>
<evidence type="ECO:0000256" key="1">
    <source>
        <dbReference type="SAM" id="MobiDB-lite"/>
    </source>
</evidence>
<accession>A0AAN8X410</accession>
<name>A0AAN8X410_HALRR</name>
<feature type="compositionally biased region" description="Low complexity" evidence="1">
    <location>
        <begin position="915"/>
        <end position="930"/>
    </location>
</feature>
<feature type="compositionally biased region" description="Polar residues" evidence="1">
    <location>
        <begin position="240"/>
        <end position="266"/>
    </location>
</feature>
<evidence type="ECO:0000313" key="3">
    <source>
        <dbReference type="Proteomes" id="UP001381693"/>
    </source>
</evidence>
<comment type="caution">
    <text evidence="2">The sequence shown here is derived from an EMBL/GenBank/DDBJ whole genome shotgun (WGS) entry which is preliminary data.</text>
</comment>
<feature type="compositionally biased region" description="Low complexity" evidence="1">
    <location>
        <begin position="584"/>
        <end position="597"/>
    </location>
</feature>
<gene>
    <name evidence="2" type="ORF">SK128_007969</name>
</gene>
<feature type="region of interest" description="Disordered" evidence="1">
    <location>
        <begin position="297"/>
        <end position="316"/>
    </location>
</feature>
<feature type="compositionally biased region" description="Basic residues" evidence="1">
    <location>
        <begin position="1956"/>
        <end position="1965"/>
    </location>
</feature>
<feature type="compositionally biased region" description="Polar residues" evidence="1">
    <location>
        <begin position="1926"/>
        <end position="1943"/>
    </location>
</feature>
<feature type="compositionally biased region" description="Low complexity" evidence="1">
    <location>
        <begin position="338"/>
        <end position="357"/>
    </location>
</feature>
<feature type="compositionally biased region" description="Low complexity" evidence="1">
    <location>
        <begin position="773"/>
        <end position="789"/>
    </location>
</feature>
<feature type="compositionally biased region" description="Low complexity" evidence="1">
    <location>
        <begin position="1888"/>
        <end position="1898"/>
    </location>
</feature>
<feature type="region of interest" description="Disordered" evidence="1">
    <location>
        <begin position="1888"/>
        <end position="1912"/>
    </location>
</feature>
<evidence type="ECO:0000313" key="2">
    <source>
        <dbReference type="EMBL" id="KAK7071690.1"/>
    </source>
</evidence>
<feature type="region of interest" description="Disordered" evidence="1">
    <location>
        <begin position="1053"/>
        <end position="1122"/>
    </location>
</feature>
<feature type="region of interest" description="Disordered" evidence="1">
    <location>
        <begin position="186"/>
        <end position="284"/>
    </location>
</feature>
<feature type="compositionally biased region" description="Polar residues" evidence="1">
    <location>
        <begin position="884"/>
        <end position="914"/>
    </location>
</feature>
<feature type="compositionally biased region" description="Low complexity" evidence="1">
    <location>
        <begin position="1259"/>
        <end position="1271"/>
    </location>
</feature>
<feature type="compositionally biased region" description="Polar residues" evidence="1">
    <location>
        <begin position="1899"/>
        <end position="1912"/>
    </location>
</feature>
<feature type="region of interest" description="Disordered" evidence="1">
    <location>
        <begin position="1726"/>
        <end position="1747"/>
    </location>
</feature>
<feature type="compositionally biased region" description="Low complexity" evidence="1">
    <location>
        <begin position="221"/>
        <end position="235"/>
    </location>
</feature>
<feature type="compositionally biased region" description="Low complexity" evidence="1">
    <location>
        <begin position="302"/>
        <end position="316"/>
    </location>
</feature>
<feature type="compositionally biased region" description="Polar residues" evidence="1">
    <location>
        <begin position="1982"/>
        <end position="2015"/>
    </location>
</feature>
<feature type="compositionally biased region" description="Polar residues" evidence="1">
    <location>
        <begin position="187"/>
        <end position="197"/>
    </location>
</feature>
<feature type="region of interest" description="Disordered" evidence="1">
    <location>
        <begin position="119"/>
        <end position="138"/>
    </location>
</feature>
<feature type="compositionally biased region" description="Polar residues" evidence="1">
    <location>
        <begin position="1499"/>
        <end position="1521"/>
    </location>
</feature>
<dbReference type="EMBL" id="JAXCGZ010014059">
    <property type="protein sequence ID" value="KAK7071690.1"/>
    <property type="molecule type" value="Genomic_DNA"/>
</dbReference>
<protein>
    <submittedName>
        <fullName evidence="2">Uncharacterized protein</fullName>
    </submittedName>
</protein>
<feature type="region of interest" description="Disordered" evidence="1">
    <location>
        <begin position="884"/>
        <end position="930"/>
    </location>
</feature>
<keyword evidence="3" id="KW-1185">Reference proteome</keyword>
<feature type="compositionally biased region" description="Polar residues" evidence="1">
    <location>
        <begin position="819"/>
        <end position="830"/>
    </location>
</feature>
<organism evidence="2 3">
    <name type="scientific">Halocaridina rubra</name>
    <name type="common">Hawaiian red shrimp</name>
    <dbReference type="NCBI Taxonomy" id="373956"/>
    <lineage>
        <taxon>Eukaryota</taxon>
        <taxon>Metazoa</taxon>
        <taxon>Ecdysozoa</taxon>
        <taxon>Arthropoda</taxon>
        <taxon>Crustacea</taxon>
        <taxon>Multicrustacea</taxon>
        <taxon>Malacostraca</taxon>
        <taxon>Eumalacostraca</taxon>
        <taxon>Eucarida</taxon>
        <taxon>Decapoda</taxon>
        <taxon>Pleocyemata</taxon>
        <taxon>Caridea</taxon>
        <taxon>Atyoidea</taxon>
        <taxon>Atyidae</taxon>
        <taxon>Halocaridina</taxon>
    </lineage>
</organism>
<feature type="region of interest" description="Disordered" evidence="1">
    <location>
        <begin position="1448"/>
        <end position="1521"/>
    </location>
</feature>
<feature type="compositionally biased region" description="Polar residues" evidence="1">
    <location>
        <begin position="1053"/>
        <end position="1070"/>
    </location>
</feature>
<feature type="compositionally biased region" description="Polar residues" evidence="1">
    <location>
        <begin position="739"/>
        <end position="772"/>
    </location>
</feature>
<feature type="region of interest" description="Disordered" evidence="1">
    <location>
        <begin position="722"/>
        <end position="830"/>
    </location>
</feature>
<proteinExistence type="predicted"/>
<sequence>MTTASLIPNPSAHQQKIDVAVTKDDVQTTKTVYNSGLVNQDLSFQNMPLHSSQSQDVQVSVSSVAPSFSASKGGSSDNSFQSYNSQSSCIETSIQSNPENVKGCMRASESIAYHKARDALSASSTQQRECSKSTSGIDTSLGISSSLRSSILPLRSIAKNLPKSTSTCHQPKVGIGHITQCAEASPLSKSVDMSPQPRSVEMSPYSRSGEASPASRLAQVSPQSRSSQLSPLSRSVKVSPHSQSKSVDMSPQMSPSRRSDDMSPQSRYIGMSPKSSIGSPQTMPSERILSTASAASGLGNQTSSISHSSSHTVGSSQALIAERHCVSSALPPNHTAPQQQSIRVNSSQQQNSRSIVSDAHAGTSFSSIPTSDFFGRSGRDTSNSVFPPCNSSSDALLSQQNVSGFSTQPSTAGFGMQLTSGPYLHQNINNGLPFTPQSSGYLQEASAISHFPNVNLHVGTVSNTNSMNFSNMSPGCSGFNLHDISGLYGTHSNPYNLPGSASNLRSQNPAGTVNFTVPRNGNFMHATLRDFPPHGSNSTSHLANPLRLHDIQMHTQRDIPSNADHGRALDIPFQNCQSSLNAHSGTESSTNSSSSSTAGHELSAHQNYIEQKQHLVSAYRSTSTSSVLQKASMSSLPVMRNPDNPSLQQNFSDHALQPNHITDNFRLSQHSDIRSPSSSLSYRNLSAFSPEASYQPLDTREGGNTQNDYRDQPVISAYAEHSPESNYVPGSEIPLPSNFRESASQSNNRSQTASNYQSALNHASPSDNRSLVSSYQETSSINSSSQTQSDFARTPFHQTSPEQHLTIPYGDTGGHLSLASPSDQSLSYGNSVESDCTRVVNTRGALPGYGEIRDHTTFSKQCLPQFGGIVKLRNPKEQVASSYHTTSLHTSQVHQPCSNLSENVSQSDTSYQGNLSLSSPLQKQQQQQHQAFPALHTEQNLEFRNTCQVIPKENMPYCAKSLSHASSQRPHSSFTGHENHVGAKDEGFMGFREAGGEIMNTVGNTLDQFSSPKEFVSRYTNNYPNYDSMINQACSNSANRSNAHRDMQDTINFNANSQHRSPPSTTADSQTVDDDNPAALPSFTESFDQASRNKASLGRSTQFADKGDEEMPFDSSDGQLPSVSSTCSDTCNQYLEDAEQEKVYCGDVSDNSASYDEANAITSKGGMLNANSNSSQVFTASEDTINNKTVSECYDSDKANSGTKDPFLFECLDGEESSGVTYTNKLPSRETAHTLKASMSMLNKSSTATESAEKLSGGECSESSCTDTSPSSQERIVIKMKLLHAQPEDSDDCGRNYSGDKDRRFDKGSHNRYPLVKYTRWTIDSIINGREVGSIVKMEQENVKKDNVDEYSNSATISKATDSNKKHCKQGYKRSISEIQNSSRLNKFDTNKNVMKKSLKMTITNPLRARFSPLKSGDGKLKQYSLRESKEVVTKEVPICVYDHIDSPSAEENEKPERITSSLRRVRLEQHKNRSRYPSRKLCNESGASSEADPCPSHTPDQNGRHSSMTSKNTDSLSGIKTDQSDISIAKLKKCSIVIKRIYTEDSRCSFSRSVCKKKKKFGESINDYVSKFEKGKINATEKDDDKYSKGITRPKRKAAIEANEKRNRALKTFDQSLNLSQLLTAEKVPYRGTGNKYKLAMPAIPVIDLTLDDEDKTNDLKTLSEHNLTDDKTSDRVTELCMYSSDKVLLSRNSQLSSASTDIDINKGNAITAVENSKLKVHEDISRQNDNGQPVKDFSSDSPSHIVKRPTQLLSASEESEVTKVGANSHIEEQSSKIVSSSAKLQIKPDIQSVDVNLDIDTHSMKSELDILNGKLLSEDAFCEDQKPTKTEFSSSEVKSEKVKVESDVCLSKSCLKSDSSPKCSLTASTNDKPAKCKRKDFLSCVSPRPSRHVSVSEIPSTSLKVDSSPSICSRSSLQRSICQSSLGNSRQKLAQESSPKNLKQKKTSVSSSKKASKNLKHKKFSESHSKNSKQRVPLKSPSSYSRQKNISVSPSKNSQKKSCGQFSCNTSKQKPVFQSPRFSAKQRTLSQLSSASKQKAGSFSKGPRKKPAPVSPPKSCRKMVSTFPAKTSKKKMMANSSSKKAKPQTPLKTCAKKTKGNASTSCENLKYKKTATQDMSACSVGCSVILCDIFMNRRINRMKCPGCVRQYSSLDSIQVNLKLSTISFLCCRCKWLVVKNAQPKEVEAMVPR</sequence>
<feature type="region of interest" description="Disordered" evidence="1">
    <location>
        <begin position="1243"/>
        <end position="1271"/>
    </location>
</feature>